<keyword evidence="1" id="KW-0812">Transmembrane</keyword>
<evidence type="ECO:0000313" key="3">
    <source>
        <dbReference type="WBParaSite" id="Hba_01181"/>
    </source>
</evidence>
<dbReference type="AlphaFoldDB" id="A0A1I7W957"/>
<organism evidence="2 3">
    <name type="scientific">Heterorhabditis bacteriophora</name>
    <name type="common">Entomopathogenic nematode worm</name>
    <dbReference type="NCBI Taxonomy" id="37862"/>
    <lineage>
        <taxon>Eukaryota</taxon>
        <taxon>Metazoa</taxon>
        <taxon>Ecdysozoa</taxon>
        <taxon>Nematoda</taxon>
        <taxon>Chromadorea</taxon>
        <taxon>Rhabditida</taxon>
        <taxon>Rhabditina</taxon>
        <taxon>Rhabditomorpha</taxon>
        <taxon>Strongyloidea</taxon>
        <taxon>Heterorhabditidae</taxon>
        <taxon>Heterorhabditis</taxon>
    </lineage>
</organism>
<accession>A0A1I7W957</accession>
<dbReference type="WBParaSite" id="Hba_01181">
    <property type="protein sequence ID" value="Hba_01181"/>
    <property type="gene ID" value="Hba_01181"/>
</dbReference>
<reference evidence="3" key="1">
    <citation type="submission" date="2016-11" db="UniProtKB">
        <authorList>
            <consortium name="WormBaseParasite"/>
        </authorList>
    </citation>
    <scope>IDENTIFICATION</scope>
</reference>
<keyword evidence="2" id="KW-1185">Reference proteome</keyword>
<evidence type="ECO:0000313" key="2">
    <source>
        <dbReference type="Proteomes" id="UP000095283"/>
    </source>
</evidence>
<feature type="transmembrane region" description="Helical" evidence="1">
    <location>
        <begin position="6"/>
        <end position="27"/>
    </location>
</feature>
<protein>
    <submittedName>
        <fullName evidence="3">7TM_GPCR_Srx domain-containing protein</fullName>
    </submittedName>
</protein>
<keyword evidence="1" id="KW-1133">Transmembrane helix</keyword>
<keyword evidence="1" id="KW-0472">Membrane</keyword>
<evidence type="ECO:0000256" key="1">
    <source>
        <dbReference type="SAM" id="Phobius"/>
    </source>
</evidence>
<name>A0A1I7W957_HETBA</name>
<sequence length="42" mass="5041">MYTFAVLTKILALFFINCRWLICSMIFTQSSMYFDYSLCNIK</sequence>
<proteinExistence type="predicted"/>
<dbReference type="Proteomes" id="UP000095283">
    <property type="component" value="Unplaced"/>
</dbReference>